<dbReference type="InterPro" id="IPR017146">
    <property type="entry name" value="Lanti_2_LanM"/>
</dbReference>
<dbReference type="Pfam" id="PF13575">
    <property type="entry name" value="DUF4135"/>
    <property type="match status" value="1"/>
</dbReference>
<accession>A0A7X6MJI1</accession>
<dbReference type="GO" id="GO:0005975">
    <property type="term" value="P:carbohydrate metabolic process"/>
    <property type="evidence" value="ECO:0007669"/>
    <property type="project" value="InterPro"/>
</dbReference>
<organism evidence="3 4">
    <name type="scientific">Nocardiopsis alborubida</name>
    <dbReference type="NCBI Taxonomy" id="146802"/>
    <lineage>
        <taxon>Bacteria</taxon>
        <taxon>Bacillati</taxon>
        <taxon>Actinomycetota</taxon>
        <taxon>Actinomycetes</taxon>
        <taxon>Streptosporangiales</taxon>
        <taxon>Nocardiopsidaceae</taxon>
        <taxon>Nocardiopsis</taxon>
    </lineage>
</organism>
<protein>
    <submittedName>
        <fullName evidence="3">Type 2 lantipeptide synthetase LanM</fullName>
    </submittedName>
</protein>
<evidence type="ECO:0000313" key="3">
    <source>
        <dbReference type="EMBL" id="NKZ01883.1"/>
    </source>
</evidence>
<evidence type="ECO:0000259" key="2">
    <source>
        <dbReference type="Pfam" id="PF13575"/>
    </source>
</evidence>
<proteinExistence type="predicted"/>
<dbReference type="InterPro" id="IPR007822">
    <property type="entry name" value="LANC-like"/>
</dbReference>
<name>A0A7X6MJI1_9ACTN</name>
<feature type="domain" description="Lantibiotic biosynthesis protein dehydration" evidence="2">
    <location>
        <begin position="218"/>
        <end position="593"/>
    </location>
</feature>
<sequence length="1087" mass="115744">MAPSPASERTLTATATWTVADDLPWQRALHVDASERRAAGNPSPHPRAHGRWTRVFGADGIGPAADALGFGSGGLRDLVEGPDAPAALSVPHWVRRADHHLALGRAPSARPEEHLLRPDDLGLTRVAADLVRGYQRALCSGAARAAGDAPRLRELPRLLLGTFPLSALHALTGRTLVLEMNVARIRGQLVGDTPEERYRDHLRRLDGDHLQREFWSEYTVLLRQVDQLLSGWLDSRLEFAGRLASDLRDLDSLHGVRLGALDSVGFGAGDTHRGGRSVAVAGFSGTRMVYKPHALGSDTAWGAVIDWFNSQAPEHGLRAPCHLPRASHGWTTFVEHLPCRSDEGDAFYWRLGALLALNYALCGTDLHHENLIASGAHPVMIDMEALFHGAAPREPDGARVDPAERVIGESVMRVGLLPSKMMVHDGGAVRAFDASGVGADGEHESLIPLSVARRAGTDEMVFGSEYVTVRGEASHRPHCDGAPFDPREHVGAFTRGFTDAYWYVAGDREAWLAEGGLLDGFRGAELRHIARPTAFYAAVLSDSSHPDFLRDGRDHDRILASVACGADGTRHWEPLAAAELAELRVGDIPHFTCRSGSTDVVSGQGTVVPGFLAEPPEEAVRRRVLRLGQEDLETQARLVRRAFDSLQPARATAPGGTLPPAGEPLSGDTAVEGALRIAHELCDEAVRDGDDMGWIGLEFVEERFWRLGGAGNDLYSGLAGIGLFLSRAAQATGDGRIRGFAEHTARILADRAGELRREHDRRAAAGTLERELSRRCDPGGFGPVGGLLYHLAHAGSVHGRGDWLDAAELCLPVLRDHIGHDTMHDLLSGAAGACLAALALHRVRPGSGALAVAEYAASALLDRAVPQETGIGWPGAASRVPLSGASHGNAGVAHALLRLNAVAPRPEYLHAAARALAHERTLLDPALGNWRDLRPDGGDVPGVSWCHGAPGIGLVRAAGLGLRGAETLYPVLREDMETAERATRSAHFPEGGGFRSLGDNGLCHGDLGNLEFLLVSSRIRGDDEGADAVLCSAAALAEHGLGSGWGTGPLAAEAVPGLMYGRAGIGYNLLRLALPAQVPSVLLLDTP</sequence>
<keyword evidence="4" id="KW-1185">Reference proteome</keyword>
<keyword evidence="1" id="KW-0479">Metal-binding</keyword>
<dbReference type="CDD" id="cd04792">
    <property type="entry name" value="LanM-like"/>
    <property type="match status" value="1"/>
</dbReference>
<feature type="binding site" evidence="1">
    <location>
        <position position="946"/>
    </location>
    <ligand>
        <name>Zn(2+)</name>
        <dbReference type="ChEBI" id="CHEBI:29105"/>
    </ligand>
</feature>
<dbReference type="InterPro" id="IPR012341">
    <property type="entry name" value="6hp_glycosidase-like_sf"/>
</dbReference>
<dbReference type="AlphaFoldDB" id="A0A7X6MJI1"/>
<dbReference type="SUPFAM" id="SSF158745">
    <property type="entry name" value="LanC-like"/>
    <property type="match status" value="1"/>
</dbReference>
<keyword evidence="1" id="KW-0862">Zinc</keyword>
<dbReference type="PIRSF" id="PIRSF037228">
    <property type="entry name" value="Lant_mod_RumM"/>
    <property type="match status" value="1"/>
</dbReference>
<dbReference type="Pfam" id="PF05147">
    <property type="entry name" value="LANC_like"/>
    <property type="match status" value="1"/>
</dbReference>
<reference evidence="3 4" key="1">
    <citation type="submission" date="2020-04" db="EMBL/GenBank/DDBJ databases">
        <title>MicrobeNet Type strains.</title>
        <authorList>
            <person name="Nicholson A.C."/>
        </authorList>
    </citation>
    <scope>NUCLEOTIDE SEQUENCE [LARGE SCALE GENOMIC DNA]</scope>
    <source>
        <strain evidence="3 4">ATCC 23612</strain>
    </source>
</reference>
<dbReference type="GO" id="GO:0046872">
    <property type="term" value="F:metal ion binding"/>
    <property type="evidence" value="ECO:0007669"/>
    <property type="project" value="UniProtKB-KW"/>
</dbReference>
<comment type="caution">
    <text evidence="3">The sequence shown here is derived from an EMBL/GenBank/DDBJ whole genome shotgun (WGS) entry which is preliminary data.</text>
</comment>
<dbReference type="Proteomes" id="UP000553209">
    <property type="component" value="Unassembled WGS sequence"/>
</dbReference>
<evidence type="ECO:0000313" key="4">
    <source>
        <dbReference type="Proteomes" id="UP000553209"/>
    </source>
</evidence>
<dbReference type="Gene3D" id="1.50.10.10">
    <property type="match status" value="1"/>
</dbReference>
<dbReference type="NCBIfam" id="TIGR03897">
    <property type="entry name" value="lanti_2_LanM"/>
    <property type="match status" value="1"/>
</dbReference>
<dbReference type="InterPro" id="IPR025410">
    <property type="entry name" value="Lant_dehyd"/>
</dbReference>
<dbReference type="RefSeq" id="WP_061079714.1">
    <property type="nucleotide sequence ID" value="NZ_JAAXPG010000046.1"/>
</dbReference>
<dbReference type="SMART" id="SM01260">
    <property type="entry name" value="LANC_like"/>
    <property type="match status" value="1"/>
</dbReference>
<dbReference type="PRINTS" id="PR01950">
    <property type="entry name" value="LANCSUPER"/>
</dbReference>
<gene>
    <name evidence="3" type="primary">lanM</name>
    <name evidence="3" type="ORF">HGB44_30085</name>
</gene>
<evidence type="ECO:0000256" key="1">
    <source>
        <dbReference type="PIRSR" id="PIRSR607822-1"/>
    </source>
</evidence>
<dbReference type="EMBL" id="JAAXPG010000046">
    <property type="protein sequence ID" value="NKZ01883.1"/>
    <property type="molecule type" value="Genomic_DNA"/>
</dbReference>
<dbReference type="GO" id="GO:0031179">
    <property type="term" value="P:peptide modification"/>
    <property type="evidence" value="ECO:0007669"/>
    <property type="project" value="InterPro"/>
</dbReference>